<reference evidence="1 2" key="1">
    <citation type="submission" date="2021-08" db="EMBL/GenBank/DDBJ databases">
        <title>complete genome sequencing of Deefgea sp. D25.</title>
        <authorList>
            <person name="Bae J.-W."/>
            <person name="Gim D.-H."/>
        </authorList>
    </citation>
    <scope>NUCLEOTIDE SEQUENCE [LARGE SCALE GENOMIC DNA]</scope>
    <source>
        <strain evidence="1 2">D25</strain>
    </source>
</reference>
<dbReference type="EMBL" id="CP081150">
    <property type="protein sequence ID" value="QZA78000.1"/>
    <property type="molecule type" value="Genomic_DNA"/>
</dbReference>
<sequence>MKLFLLALFLLVYTAVSAALLSNRPKMALHGNAAQAMCMAGDSARACWHNLEHRLN</sequence>
<keyword evidence="2" id="KW-1185">Reference proteome</keyword>
<organism evidence="1 2">
    <name type="scientific">Deefgea tanakiae</name>
    <dbReference type="NCBI Taxonomy" id="2865840"/>
    <lineage>
        <taxon>Bacteria</taxon>
        <taxon>Pseudomonadati</taxon>
        <taxon>Pseudomonadota</taxon>
        <taxon>Betaproteobacteria</taxon>
        <taxon>Neisseriales</taxon>
        <taxon>Chitinibacteraceae</taxon>
        <taxon>Deefgea</taxon>
    </lineage>
</organism>
<gene>
    <name evidence="1" type="ORF">K4H28_00725</name>
</gene>
<dbReference type="RefSeq" id="WP_221006377.1">
    <property type="nucleotide sequence ID" value="NZ_CP081150.1"/>
</dbReference>
<proteinExistence type="predicted"/>
<name>A0ABX8ZA22_9NEIS</name>
<accession>A0ABX8ZA22</accession>
<dbReference type="Proteomes" id="UP000825679">
    <property type="component" value="Chromosome"/>
</dbReference>
<evidence type="ECO:0000313" key="2">
    <source>
        <dbReference type="Proteomes" id="UP000825679"/>
    </source>
</evidence>
<protein>
    <submittedName>
        <fullName evidence="1">Uncharacterized protein</fullName>
    </submittedName>
</protein>
<evidence type="ECO:0000313" key="1">
    <source>
        <dbReference type="EMBL" id="QZA78000.1"/>
    </source>
</evidence>